<dbReference type="EMBL" id="CAADRP010000025">
    <property type="protein sequence ID" value="VFU21933.1"/>
    <property type="molecule type" value="Genomic_DNA"/>
</dbReference>
<feature type="transmembrane region" description="Helical" evidence="7">
    <location>
        <begin position="6"/>
        <end position="26"/>
    </location>
</feature>
<dbReference type="GO" id="GO:0016757">
    <property type="term" value="F:glycosyltransferase activity"/>
    <property type="evidence" value="ECO:0007669"/>
    <property type="project" value="UniProtKB-KW"/>
</dbReference>
<protein>
    <recommendedName>
        <fullName evidence="8">Exostosin GT47 domain-containing protein</fullName>
    </recommendedName>
</protein>
<reference evidence="9" key="1">
    <citation type="submission" date="2019-03" db="EMBL/GenBank/DDBJ databases">
        <authorList>
            <person name="Mank J."/>
            <person name="Almeida P."/>
        </authorList>
    </citation>
    <scope>NUCLEOTIDE SEQUENCE</scope>
    <source>
        <strain evidence="9">78183</strain>
    </source>
</reference>
<evidence type="ECO:0000256" key="5">
    <source>
        <dbReference type="ARBA" id="ARBA00023034"/>
    </source>
</evidence>
<proteinExistence type="inferred from homology"/>
<comment type="subcellular location">
    <subcellularLocation>
        <location evidence="1">Golgi apparatus membrane</location>
        <topology evidence="1">Single-pass type II membrane protein</topology>
    </subcellularLocation>
</comment>
<evidence type="ECO:0000256" key="2">
    <source>
        <dbReference type="ARBA" id="ARBA00010271"/>
    </source>
</evidence>
<dbReference type="AlphaFoldDB" id="A0A6N2K7K4"/>
<keyword evidence="5" id="KW-0333">Golgi apparatus</keyword>
<keyword evidence="3" id="KW-0328">Glycosyltransferase</keyword>
<dbReference type="InterPro" id="IPR004263">
    <property type="entry name" value="Exostosin"/>
</dbReference>
<evidence type="ECO:0000256" key="7">
    <source>
        <dbReference type="SAM" id="Phobius"/>
    </source>
</evidence>
<evidence type="ECO:0000256" key="3">
    <source>
        <dbReference type="ARBA" id="ARBA00022676"/>
    </source>
</evidence>
<dbReference type="InterPro" id="IPR040911">
    <property type="entry name" value="Exostosin_GT47"/>
</dbReference>
<gene>
    <name evidence="9" type="ORF">SVIM_LOCUS18301</name>
</gene>
<keyword evidence="7" id="KW-0472">Membrane</keyword>
<keyword evidence="4" id="KW-0735">Signal-anchor</keyword>
<keyword evidence="7" id="KW-1133">Transmembrane helix</keyword>
<sequence length="885" mass="101367">MAADLVYSTPCILCPLILLLLLFYSFNNFSAKTSSPPPSLSNTSEMISPNIPGAVKDDHFCNTSTDCTNSVQEDLHRKSRIETMEEGLARARAAIRKAIRMRNYTSYKKESFVPRGSIYLNPYAFHQSHIEMEKRFRVWTYREGEQPLFHTGPMNDIYSIEGQIIDELDSGKSPFSAKNPDEALAFLVPVSITSILHFIYRPYVTYSRKQMQDIAEDYIGIISSKYPYWNRSGGADHFLVSCHDWAPDVSAANPDLYRHFIRLLCNANSSEGFRPERDVSLPEFKLPRGKLEPEHIPQPCNNSRSILAFFAGGSHGSVRKILFKHWKLVKDNDIKVYKYLPETLNYTEQMSKSKYCLCPSCVPVIISDSYVLPFSDVLDWSKFSVHIPVSRIPEIKTILQNIPVEEYLEKQRRVAQARRHFKLNRPAKPFDVVHMHTAIFTVPIVELQTKAISISTSSDQHRDDPILTAHNSAAPSGSTTVLSGTKNVKKKMKNVKLSKEEEEMEHGLARARAKIRKAASLTGNISRIVADGYENDVAVSIYRNARASYMEMEKRFKVHVYSEGELPIVHDGPCKDIYTIEGRFIHEMEHGAKSFKTRNPRRAHVYFMPFSVTWMVKYLYKPLTYDHTAMKQFVADYVRVISSKYPFWNRTQGADHFMLSCHDWGPHASHGNPFLYNTSIRALCNANSSEGFDPRKDVSLPEIHLYGGNVSPKLISPPPATTPRPYLAFFAGGLHGPIRPVLLDHWKGRDPDLQVYEYLPKDLDYYSFMLRSKFCLCPSGHEVASPRIIEAIYAECVPVILSDHYVLPFSDVLRWEAFAIQVNVSEIPRLKEVLGSVSDEKYRRLKEGLRAVRKHFVLNQPAKRLDVFHMILHSVWLRRLNFRLL</sequence>
<evidence type="ECO:0000313" key="9">
    <source>
        <dbReference type="EMBL" id="VFU21933.1"/>
    </source>
</evidence>
<dbReference type="Pfam" id="PF03016">
    <property type="entry name" value="Exostosin_GT47"/>
    <property type="match status" value="2"/>
</dbReference>
<feature type="domain" description="Exostosin GT47" evidence="8">
    <location>
        <begin position="133"/>
        <end position="402"/>
    </location>
</feature>
<keyword evidence="7" id="KW-0812">Transmembrane</keyword>
<keyword evidence="3" id="KW-0808">Transferase</keyword>
<name>A0A6N2K7K4_SALVM</name>
<dbReference type="PANTHER" id="PTHR11062">
    <property type="entry name" value="EXOSTOSIN HEPARAN SULFATE GLYCOSYLTRANSFERASE -RELATED"/>
    <property type="match status" value="1"/>
</dbReference>
<accession>A0A6N2K7K4</accession>
<feature type="region of interest" description="Disordered" evidence="6">
    <location>
        <begin position="458"/>
        <end position="483"/>
    </location>
</feature>
<evidence type="ECO:0000256" key="6">
    <source>
        <dbReference type="SAM" id="MobiDB-lite"/>
    </source>
</evidence>
<evidence type="ECO:0000259" key="8">
    <source>
        <dbReference type="Pfam" id="PF03016"/>
    </source>
</evidence>
<evidence type="ECO:0000256" key="1">
    <source>
        <dbReference type="ARBA" id="ARBA00004323"/>
    </source>
</evidence>
<feature type="compositionally biased region" description="Polar residues" evidence="6">
    <location>
        <begin position="469"/>
        <end position="483"/>
    </location>
</feature>
<organism evidence="9">
    <name type="scientific">Salix viminalis</name>
    <name type="common">Common osier</name>
    <name type="synonym">Basket willow</name>
    <dbReference type="NCBI Taxonomy" id="40686"/>
    <lineage>
        <taxon>Eukaryota</taxon>
        <taxon>Viridiplantae</taxon>
        <taxon>Streptophyta</taxon>
        <taxon>Embryophyta</taxon>
        <taxon>Tracheophyta</taxon>
        <taxon>Spermatophyta</taxon>
        <taxon>Magnoliopsida</taxon>
        <taxon>eudicotyledons</taxon>
        <taxon>Gunneridae</taxon>
        <taxon>Pentapetalae</taxon>
        <taxon>rosids</taxon>
        <taxon>fabids</taxon>
        <taxon>Malpighiales</taxon>
        <taxon>Salicaceae</taxon>
        <taxon>Saliceae</taxon>
        <taxon>Salix</taxon>
    </lineage>
</organism>
<dbReference type="PANTHER" id="PTHR11062:SF337">
    <property type="entry name" value="OS04G0109900 PROTEIN"/>
    <property type="match status" value="1"/>
</dbReference>
<comment type="similarity">
    <text evidence="2">Belongs to the glycosyltransferase 47 family.</text>
</comment>
<dbReference type="GO" id="GO:0000139">
    <property type="term" value="C:Golgi membrane"/>
    <property type="evidence" value="ECO:0007669"/>
    <property type="project" value="UniProtKB-SubCell"/>
</dbReference>
<feature type="domain" description="Exostosin GT47" evidence="8">
    <location>
        <begin position="552"/>
        <end position="836"/>
    </location>
</feature>
<evidence type="ECO:0000256" key="4">
    <source>
        <dbReference type="ARBA" id="ARBA00022968"/>
    </source>
</evidence>